<evidence type="ECO:0000313" key="2">
    <source>
        <dbReference type="Proteomes" id="UP000550707"/>
    </source>
</evidence>
<name>A0A7J8JXA1_MOLMO</name>
<dbReference type="InParanoid" id="A0A7J8JXA1"/>
<dbReference type="EMBL" id="JACASF010000001">
    <property type="protein sequence ID" value="KAF6501100.1"/>
    <property type="molecule type" value="Genomic_DNA"/>
</dbReference>
<protein>
    <submittedName>
        <fullName evidence="1">Uncharacterized protein</fullName>
    </submittedName>
</protein>
<keyword evidence="2" id="KW-1185">Reference proteome</keyword>
<accession>A0A7J8JXA1</accession>
<sequence>MPFPQFHEMPLHFAICLFIFAPFLTITHKSRLAPSHGNRCPEPLWRGSSDRSWWRLASVRAGLPFGLGPGADPGVYFCMCPRLKISECVAGIRSAGRDRLQALGGLQKDCLMHIGVVPAESPPKAEP</sequence>
<comment type="caution">
    <text evidence="1">The sequence shown here is derived from an EMBL/GenBank/DDBJ whole genome shotgun (WGS) entry which is preliminary data.</text>
</comment>
<organism evidence="1 2">
    <name type="scientific">Molossus molossus</name>
    <name type="common">Pallas' mastiff bat</name>
    <name type="synonym">Vespertilio molossus</name>
    <dbReference type="NCBI Taxonomy" id="27622"/>
    <lineage>
        <taxon>Eukaryota</taxon>
        <taxon>Metazoa</taxon>
        <taxon>Chordata</taxon>
        <taxon>Craniata</taxon>
        <taxon>Vertebrata</taxon>
        <taxon>Euteleostomi</taxon>
        <taxon>Mammalia</taxon>
        <taxon>Eutheria</taxon>
        <taxon>Laurasiatheria</taxon>
        <taxon>Chiroptera</taxon>
        <taxon>Yangochiroptera</taxon>
        <taxon>Molossidae</taxon>
        <taxon>Molossus</taxon>
    </lineage>
</organism>
<dbReference type="AlphaFoldDB" id="A0A7J8JXA1"/>
<gene>
    <name evidence="1" type="ORF">HJG59_008081</name>
</gene>
<proteinExistence type="predicted"/>
<evidence type="ECO:0000313" key="1">
    <source>
        <dbReference type="EMBL" id="KAF6501100.1"/>
    </source>
</evidence>
<reference evidence="1 2" key="1">
    <citation type="journal article" date="2020" name="Nature">
        <title>Six reference-quality genomes reveal evolution of bat adaptations.</title>
        <authorList>
            <person name="Jebb D."/>
            <person name="Huang Z."/>
            <person name="Pippel M."/>
            <person name="Hughes G.M."/>
            <person name="Lavrichenko K."/>
            <person name="Devanna P."/>
            <person name="Winkler S."/>
            <person name="Jermiin L.S."/>
            <person name="Skirmuntt E.C."/>
            <person name="Katzourakis A."/>
            <person name="Burkitt-Gray L."/>
            <person name="Ray D.A."/>
            <person name="Sullivan K.A.M."/>
            <person name="Roscito J.G."/>
            <person name="Kirilenko B.M."/>
            <person name="Davalos L.M."/>
            <person name="Corthals A.P."/>
            <person name="Power M.L."/>
            <person name="Jones G."/>
            <person name="Ransome R.D."/>
            <person name="Dechmann D.K.N."/>
            <person name="Locatelli A.G."/>
            <person name="Puechmaille S.J."/>
            <person name="Fedrigo O."/>
            <person name="Jarvis E.D."/>
            <person name="Hiller M."/>
            <person name="Vernes S.C."/>
            <person name="Myers E.W."/>
            <person name="Teeling E.C."/>
        </authorList>
    </citation>
    <scope>NUCLEOTIDE SEQUENCE [LARGE SCALE GENOMIC DNA]</scope>
    <source>
        <strain evidence="1">MMolMol1</strain>
        <tissue evidence="1">Muscle</tissue>
    </source>
</reference>
<dbReference type="Proteomes" id="UP000550707">
    <property type="component" value="Unassembled WGS sequence"/>
</dbReference>